<keyword evidence="3" id="KW-0472">Membrane</keyword>
<dbReference type="Proteomes" id="UP000515150">
    <property type="component" value="Chromosome 2"/>
</dbReference>
<accession>A0A9W2XM19</accession>
<feature type="domain" description="Ig-like" evidence="4">
    <location>
        <begin position="592"/>
        <end position="679"/>
    </location>
</feature>
<evidence type="ECO:0000313" key="5">
    <source>
        <dbReference type="Proteomes" id="UP000515150"/>
    </source>
</evidence>
<organism evidence="5 6">
    <name type="scientific">Betta splendens</name>
    <name type="common">Siamese fighting fish</name>
    <dbReference type="NCBI Taxonomy" id="158456"/>
    <lineage>
        <taxon>Eukaryota</taxon>
        <taxon>Metazoa</taxon>
        <taxon>Chordata</taxon>
        <taxon>Craniata</taxon>
        <taxon>Vertebrata</taxon>
        <taxon>Euteleostomi</taxon>
        <taxon>Actinopterygii</taxon>
        <taxon>Neopterygii</taxon>
        <taxon>Teleostei</taxon>
        <taxon>Neoteleostei</taxon>
        <taxon>Acanthomorphata</taxon>
        <taxon>Anabantaria</taxon>
        <taxon>Anabantiformes</taxon>
        <taxon>Anabantoidei</taxon>
        <taxon>Osphronemidae</taxon>
        <taxon>Betta</taxon>
    </lineage>
</organism>
<dbReference type="SUPFAM" id="SSF48726">
    <property type="entry name" value="Immunoglobulin"/>
    <property type="match status" value="6"/>
</dbReference>
<dbReference type="PANTHER" id="PTHR11481">
    <property type="entry name" value="IMMUNOGLOBULIN FC RECEPTOR"/>
    <property type="match status" value="1"/>
</dbReference>
<dbReference type="InterPro" id="IPR003599">
    <property type="entry name" value="Ig_sub"/>
</dbReference>
<name>A0A9W2XM19_BETSP</name>
<feature type="domain" description="Ig-like" evidence="4">
    <location>
        <begin position="524"/>
        <end position="587"/>
    </location>
</feature>
<keyword evidence="2" id="KW-1015">Disulfide bond</keyword>
<keyword evidence="5" id="KW-1185">Reference proteome</keyword>
<dbReference type="AlphaFoldDB" id="A0A9W2XM19"/>
<feature type="domain" description="Ig-like" evidence="4">
    <location>
        <begin position="84"/>
        <end position="153"/>
    </location>
</feature>
<evidence type="ECO:0000256" key="1">
    <source>
        <dbReference type="ARBA" id="ARBA00022729"/>
    </source>
</evidence>
<proteinExistence type="predicted"/>
<evidence type="ECO:0000256" key="2">
    <source>
        <dbReference type="ARBA" id="ARBA00023157"/>
    </source>
</evidence>
<reference evidence="6" key="1">
    <citation type="submission" date="2025-08" db="UniProtKB">
        <authorList>
            <consortium name="RefSeq"/>
        </authorList>
    </citation>
    <scope>IDENTIFICATION</scope>
</reference>
<dbReference type="SMART" id="SM00408">
    <property type="entry name" value="IGc2"/>
    <property type="match status" value="6"/>
</dbReference>
<dbReference type="InterPro" id="IPR050488">
    <property type="entry name" value="Ig_Fc_receptor"/>
</dbReference>
<protein>
    <submittedName>
        <fullName evidence="6">LOW QUALITY PROTEIN: titin-like</fullName>
    </submittedName>
</protein>
<evidence type="ECO:0000313" key="6">
    <source>
        <dbReference type="RefSeq" id="XP_055362958.1"/>
    </source>
</evidence>
<feature type="domain" description="Ig-like" evidence="4">
    <location>
        <begin position="426"/>
        <end position="500"/>
    </location>
</feature>
<dbReference type="InterPro" id="IPR013783">
    <property type="entry name" value="Ig-like_fold"/>
</dbReference>
<dbReference type="OrthoDB" id="6151406at2759"/>
<keyword evidence="3" id="KW-1133">Transmembrane helix</keyword>
<feature type="transmembrane region" description="Helical" evidence="3">
    <location>
        <begin position="881"/>
        <end position="903"/>
    </location>
</feature>
<dbReference type="GO" id="GO:0009897">
    <property type="term" value="C:external side of plasma membrane"/>
    <property type="evidence" value="ECO:0007669"/>
    <property type="project" value="TreeGrafter"/>
</dbReference>
<dbReference type="Pfam" id="PF13895">
    <property type="entry name" value="Ig_2"/>
    <property type="match status" value="2"/>
</dbReference>
<dbReference type="GO" id="GO:0004888">
    <property type="term" value="F:transmembrane signaling receptor activity"/>
    <property type="evidence" value="ECO:0007669"/>
    <property type="project" value="TreeGrafter"/>
</dbReference>
<dbReference type="GeneID" id="121201924"/>
<dbReference type="PANTHER" id="PTHR11481:SF64">
    <property type="entry name" value="FC RECEPTOR-LIKE PROTEIN 4"/>
    <property type="match status" value="1"/>
</dbReference>
<feature type="domain" description="Ig-like" evidence="4">
    <location>
        <begin position="161"/>
        <end position="242"/>
    </location>
</feature>
<evidence type="ECO:0000256" key="3">
    <source>
        <dbReference type="SAM" id="Phobius"/>
    </source>
</evidence>
<dbReference type="KEGG" id="bspl:121201924"/>
<feature type="domain" description="Ig-like" evidence="4">
    <location>
        <begin position="353"/>
        <end position="419"/>
    </location>
</feature>
<dbReference type="InterPro" id="IPR007110">
    <property type="entry name" value="Ig-like_dom"/>
</dbReference>
<dbReference type="Gene3D" id="2.60.40.10">
    <property type="entry name" value="Immunoglobulins"/>
    <property type="match status" value="9"/>
</dbReference>
<gene>
    <name evidence="6" type="primary">LOC121201924</name>
</gene>
<sequence>MLRHDTGDTSEVQQQHHCPAAPHLWFAPQSPTWLIGSATVSVDVKMELTLLCVLSLFLLYANIYGNDADAVLTLEPNWSRFVPGESVTFTCDMKEGENTDWEIRFIKDGGDFYHYGSHPTLTLNNLVTGRSGEYQCSGHHKINNHTKTSKSIYLTVSAEPPKARLTAGPSTISVGGSVTLSCSVDDSDGWKYVWFRRTSNTYVTPAGDGDNREIRVTQGGKYTCIGRRGEPAVYTYASNDVTIKITYSNSVSVSLQLDWTQVIRGQITVRCEIQGGGDTQWVYDWETTSGQTITQRTVTNYWTVSAFSSGGYRCRGTNSQDSDSSTWWSEAAALTVSGAVLTFDPSWSRYFTGESVTFTCDMKDDKRTDWETRLIKDGGEIASYSGYRIKALSTRDSGRYQCFSVHRKTNHIKTSETIELIVSDKPRASLTSDNTVIAARGSVTLSCSVDGSDGWKYDWFRSAALIRTNSESSIRITDGGNYYCRGGRGNPVYYTENSVSVTVDKTVSNKAAVKRQHDWPEIFKGEEITLTCEIQAGGDTEWEYEWTRGQRKKNSRWEETLVFTASGSSSGDYKCRGRQKNNSYSFTAWSDPLRLTVTDKAQCVLTASPSWLSPGASVALSCEVEPPSAGWRFYWYQTVPDGSHSSYRYELLPGSEHGTEQGSYMLDGHTHTAGYVCRAARGEPVYYTDYSKAAFVWSGDVDPSASLTVSPDTVQHFTRDSVSLSCEGNSTEWRVRRFPEGGFLSSCSNWTTSGSRCDIITSQSGSAVFWCESGSGHFSNSVNITVHDAGLILMSPVRPVTEGLSVSLSCKLKTGQKASSVFFYHNEQLIQNDSRVELNISAVSKSHEGFYKCWYQGTESPHSWMAVNGFSPEAPSFSASFTVGLVVRLSVIVFLLLLLLCVWRNMKAHRSVSTDKSSATQQTVNQLEPQLYSSLLHDS</sequence>
<dbReference type="PROSITE" id="PS50835">
    <property type="entry name" value="IG_LIKE"/>
    <property type="match status" value="6"/>
</dbReference>
<dbReference type="InterPro" id="IPR003598">
    <property type="entry name" value="Ig_sub2"/>
</dbReference>
<keyword evidence="1" id="KW-0732">Signal</keyword>
<dbReference type="GO" id="GO:0007166">
    <property type="term" value="P:cell surface receptor signaling pathway"/>
    <property type="evidence" value="ECO:0007669"/>
    <property type="project" value="TreeGrafter"/>
</dbReference>
<dbReference type="Pfam" id="PF13927">
    <property type="entry name" value="Ig_3"/>
    <property type="match status" value="1"/>
</dbReference>
<evidence type="ECO:0000259" key="4">
    <source>
        <dbReference type="PROSITE" id="PS50835"/>
    </source>
</evidence>
<dbReference type="InterPro" id="IPR036179">
    <property type="entry name" value="Ig-like_dom_sf"/>
</dbReference>
<dbReference type="RefSeq" id="XP_055362958.1">
    <property type="nucleotide sequence ID" value="XM_055506983.1"/>
</dbReference>
<dbReference type="SMART" id="SM00409">
    <property type="entry name" value="IG"/>
    <property type="match status" value="8"/>
</dbReference>
<keyword evidence="3" id="KW-0812">Transmembrane</keyword>
<dbReference type="GO" id="GO:0006955">
    <property type="term" value="P:immune response"/>
    <property type="evidence" value="ECO:0007669"/>
    <property type="project" value="TreeGrafter"/>
</dbReference>